<evidence type="ECO:0000256" key="5">
    <source>
        <dbReference type="ARBA" id="ARBA00023163"/>
    </source>
</evidence>
<feature type="compositionally biased region" description="Low complexity" evidence="6">
    <location>
        <begin position="306"/>
        <end position="325"/>
    </location>
</feature>
<dbReference type="Gene3D" id="3.40.190.10">
    <property type="entry name" value="Periplasmic binding protein-like II"/>
    <property type="match status" value="2"/>
</dbReference>
<reference evidence="9" key="1">
    <citation type="journal article" date="2021" name="ISME J.">
        <title>Evolutionary origin and ecological implication of a unique nif island in free-living Bradyrhizobium lineages.</title>
        <authorList>
            <person name="Tao J."/>
        </authorList>
    </citation>
    <scope>NUCLEOTIDE SEQUENCE [LARGE SCALE GENOMIC DNA]</scope>
    <source>
        <strain evidence="9">SZCCT0434</strain>
    </source>
</reference>
<evidence type="ECO:0000256" key="6">
    <source>
        <dbReference type="SAM" id="MobiDB-lite"/>
    </source>
</evidence>
<dbReference type="SUPFAM" id="SSF53850">
    <property type="entry name" value="Periplasmic binding protein-like II"/>
    <property type="match status" value="1"/>
</dbReference>
<proteinExistence type="inferred from homology"/>
<keyword evidence="3" id="KW-0805">Transcription regulation</keyword>
<evidence type="ECO:0000259" key="7">
    <source>
        <dbReference type="PROSITE" id="PS50931"/>
    </source>
</evidence>
<dbReference type="Proteomes" id="UP001315278">
    <property type="component" value="Unassembled WGS sequence"/>
</dbReference>
<evidence type="ECO:0000313" key="8">
    <source>
        <dbReference type="EMBL" id="MBR0797616.1"/>
    </source>
</evidence>
<comment type="similarity">
    <text evidence="2">Belongs to the LysR transcriptional regulatory family.</text>
</comment>
<dbReference type="InterPro" id="IPR036388">
    <property type="entry name" value="WH-like_DNA-bd_sf"/>
</dbReference>
<dbReference type="InterPro" id="IPR005119">
    <property type="entry name" value="LysR_subst-bd"/>
</dbReference>
<gene>
    <name evidence="8" type="ORF">JQ615_19700</name>
</gene>
<keyword evidence="5" id="KW-0804">Transcription</keyword>
<sequence length="325" mass="35315">MEAGMDLRQLRYFVAVAERGGFAAAASTLNVAQSALSRHVKELEHELGGKLVERGARGVTVTESGKVLLARGRWLLGTIDDIKAEVRTENREPSGTVRLGAPSSLADLLYAPFAQLFMKKFPRVRLELSEGLTEGMSDRLLRGELDLAIVTTPQPNDHLDYEMLVVEQVFLIGPPRDPLLKRGKMTRKEFDNLPCAIAPLSRNPFPSTVPFSLRVDSSVPLKRIVASGLGYGLLPFSGIHEEVAAGSLSAALLPWASADRVLALPRGRPVSRATREAVAALKDVCKDLVREGKILAVSRFSHRGSRPPSSTPPTRARSSRGSRTP</sequence>
<accession>A0ABS5FLF4</accession>
<keyword evidence="9" id="KW-1185">Reference proteome</keyword>
<dbReference type="Pfam" id="PF00126">
    <property type="entry name" value="HTH_1"/>
    <property type="match status" value="1"/>
</dbReference>
<protein>
    <submittedName>
        <fullName evidence="8">LysR family transcriptional regulator</fullName>
    </submittedName>
</protein>
<dbReference type="PRINTS" id="PR00039">
    <property type="entry name" value="HTHLYSR"/>
</dbReference>
<evidence type="ECO:0000313" key="9">
    <source>
        <dbReference type="Proteomes" id="UP001315278"/>
    </source>
</evidence>
<comment type="caution">
    <text evidence="8">The sequence shown here is derived from an EMBL/GenBank/DDBJ whole genome shotgun (WGS) entry which is preliminary data.</text>
</comment>
<dbReference type="Gene3D" id="1.10.10.10">
    <property type="entry name" value="Winged helix-like DNA-binding domain superfamily/Winged helix DNA-binding domain"/>
    <property type="match status" value="1"/>
</dbReference>
<keyword evidence="4" id="KW-0238">DNA-binding</keyword>
<dbReference type="EMBL" id="JAFCJH010000019">
    <property type="protein sequence ID" value="MBR0797616.1"/>
    <property type="molecule type" value="Genomic_DNA"/>
</dbReference>
<dbReference type="PANTHER" id="PTHR30126">
    <property type="entry name" value="HTH-TYPE TRANSCRIPTIONAL REGULATOR"/>
    <property type="match status" value="1"/>
</dbReference>
<name>A0ABS5FLF4_9BRAD</name>
<dbReference type="InterPro" id="IPR000847">
    <property type="entry name" value="LysR_HTH_N"/>
</dbReference>
<evidence type="ECO:0000256" key="2">
    <source>
        <dbReference type="ARBA" id="ARBA00009437"/>
    </source>
</evidence>
<dbReference type="SUPFAM" id="SSF46785">
    <property type="entry name" value="Winged helix' DNA-binding domain"/>
    <property type="match status" value="1"/>
</dbReference>
<dbReference type="PROSITE" id="PS50931">
    <property type="entry name" value="HTH_LYSR"/>
    <property type="match status" value="1"/>
</dbReference>
<feature type="domain" description="HTH lysR-type" evidence="7">
    <location>
        <begin position="5"/>
        <end position="62"/>
    </location>
</feature>
<feature type="region of interest" description="Disordered" evidence="6">
    <location>
        <begin position="300"/>
        <end position="325"/>
    </location>
</feature>
<evidence type="ECO:0000256" key="1">
    <source>
        <dbReference type="ARBA" id="ARBA00003502"/>
    </source>
</evidence>
<evidence type="ECO:0000256" key="4">
    <source>
        <dbReference type="ARBA" id="ARBA00023125"/>
    </source>
</evidence>
<dbReference type="PANTHER" id="PTHR30126:SF40">
    <property type="entry name" value="HTH-TYPE TRANSCRIPTIONAL REGULATOR GLTR"/>
    <property type="match status" value="1"/>
</dbReference>
<dbReference type="RefSeq" id="WP_212397923.1">
    <property type="nucleotide sequence ID" value="NZ_JAFCKQ010000034.1"/>
</dbReference>
<comment type="function">
    <text evidence="1">NodD regulates the expression of the nodABCFE genes which encode other nodulation proteins. NodD is also a negative regulator of its own expression. Binds flavonoids as inducers.</text>
</comment>
<dbReference type="CDD" id="cd05466">
    <property type="entry name" value="PBP2_LTTR_substrate"/>
    <property type="match status" value="1"/>
</dbReference>
<organism evidence="8 9">
    <name type="scientific">Bradyrhizobium jicamae</name>
    <dbReference type="NCBI Taxonomy" id="280332"/>
    <lineage>
        <taxon>Bacteria</taxon>
        <taxon>Pseudomonadati</taxon>
        <taxon>Pseudomonadota</taxon>
        <taxon>Alphaproteobacteria</taxon>
        <taxon>Hyphomicrobiales</taxon>
        <taxon>Nitrobacteraceae</taxon>
        <taxon>Bradyrhizobium</taxon>
    </lineage>
</organism>
<dbReference type="InterPro" id="IPR036390">
    <property type="entry name" value="WH_DNA-bd_sf"/>
</dbReference>
<evidence type="ECO:0000256" key="3">
    <source>
        <dbReference type="ARBA" id="ARBA00023015"/>
    </source>
</evidence>
<dbReference type="Pfam" id="PF03466">
    <property type="entry name" value="LysR_substrate"/>
    <property type="match status" value="1"/>
</dbReference>